<dbReference type="NCBIfam" id="NF003274">
    <property type="entry name" value="PRK04262.1"/>
    <property type="match status" value="1"/>
</dbReference>
<keyword evidence="1" id="KW-0808">Transferase</keyword>
<gene>
    <name evidence="3" type="ORF">S01H4_26839</name>
</gene>
<dbReference type="AlphaFoldDB" id="X1C3K2"/>
<proteinExistence type="predicted"/>
<dbReference type="InterPro" id="IPR016039">
    <property type="entry name" value="Thiolase-like"/>
</dbReference>
<name>X1C3K2_9ZZZZ</name>
<dbReference type="Pfam" id="PF08541">
    <property type="entry name" value="ACP_syn_III_C"/>
    <property type="match status" value="1"/>
</dbReference>
<dbReference type="SUPFAM" id="SSF53901">
    <property type="entry name" value="Thiolase-like"/>
    <property type="match status" value="1"/>
</dbReference>
<dbReference type="GO" id="GO:0010142">
    <property type="term" value="P:farnesyl diphosphate biosynthetic process, mevalonate pathway"/>
    <property type="evidence" value="ECO:0007669"/>
    <property type="project" value="TreeGrafter"/>
</dbReference>
<evidence type="ECO:0000259" key="2">
    <source>
        <dbReference type="Pfam" id="PF08541"/>
    </source>
</evidence>
<reference evidence="3" key="1">
    <citation type="journal article" date="2014" name="Front. Microbiol.">
        <title>High frequency of phylogenetically diverse reductive dehalogenase-homologous genes in deep subseafloor sedimentary metagenomes.</title>
        <authorList>
            <person name="Kawai M."/>
            <person name="Futagami T."/>
            <person name="Toyoda A."/>
            <person name="Takaki Y."/>
            <person name="Nishi S."/>
            <person name="Hori S."/>
            <person name="Arai W."/>
            <person name="Tsubouchi T."/>
            <person name="Morono Y."/>
            <person name="Uchiyama I."/>
            <person name="Ito T."/>
            <person name="Fujiyama A."/>
            <person name="Inagaki F."/>
            <person name="Takami H."/>
        </authorList>
    </citation>
    <scope>NUCLEOTIDE SEQUENCE</scope>
    <source>
        <strain evidence="3">Expedition CK06-06</strain>
    </source>
</reference>
<comment type="caution">
    <text evidence="3">The sequence shown here is derived from an EMBL/GenBank/DDBJ whole genome shotgun (WGS) entry which is preliminary data.</text>
</comment>
<sequence>MINAGLAIGADCSQGRPGDALEYTASAGACALIIGSYNFVASIDHTESFTTDTPDFWRREGATYPSHGGRFTGEPAYFKHVTRAAENIMYNTNTTPDDYDYVVFHEPNSKFPLATAKKLGFSKEKVEPSLAVRWIGNTYSASSMIGLAATLDIAKAGDKILMISYGSGSGSDAFTITVRDGIEERRKNIPKVQDYIDDKVFLDYSYYTKHRGKIKM</sequence>
<dbReference type="GO" id="GO:0006084">
    <property type="term" value="P:acetyl-CoA metabolic process"/>
    <property type="evidence" value="ECO:0007669"/>
    <property type="project" value="TreeGrafter"/>
</dbReference>
<dbReference type="InterPro" id="IPR013747">
    <property type="entry name" value="ACP_syn_III_C"/>
</dbReference>
<dbReference type="GO" id="GO:0004421">
    <property type="term" value="F:hydroxymethylglutaryl-CoA synthase activity"/>
    <property type="evidence" value="ECO:0007669"/>
    <property type="project" value="TreeGrafter"/>
</dbReference>
<dbReference type="CDD" id="cd00827">
    <property type="entry name" value="init_cond_enzymes"/>
    <property type="match status" value="1"/>
</dbReference>
<accession>X1C3K2</accession>
<dbReference type="EMBL" id="BART01013001">
    <property type="protein sequence ID" value="GAG87942.1"/>
    <property type="molecule type" value="Genomic_DNA"/>
</dbReference>
<dbReference type="Gene3D" id="3.40.47.10">
    <property type="match status" value="1"/>
</dbReference>
<organism evidence="3">
    <name type="scientific">marine sediment metagenome</name>
    <dbReference type="NCBI Taxonomy" id="412755"/>
    <lineage>
        <taxon>unclassified sequences</taxon>
        <taxon>metagenomes</taxon>
        <taxon>ecological metagenomes</taxon>
    </lineage>
</organism>
<evidence type="ECO:0000256" key="1">
    <source>
        <dbReference type="ARBA" id="ARBA00022679"/>
    </source>
</evidence>
<dbReference type="PANTHER" id="PTHR43323">
    <property type="entry name" value="3-HYDROXY-3-METHYLGLUTARYL COENZYME A SYNTHASE"/>
    <property type="match status" value="1"/>
</dbReference>
<feature type="domain" description="Beta-ketoacyl-[acyl-carrier-protein] synthase III C-terminal" evidence="2">
    <location>
        <begin position="92"/>
        <end position="173"/>
    </location>
</feature>
<dbReference type="PANTHER" id="PTHR43323:SF2">
    <property type="entry name" value="HYDROXYMETHYLGLUTARYL-COA SYNTHASE"/>
    <property type="match status" value="1"/>
</dbReference>
<protein>
    <recommendedName>
        <fullName evidence="2">Beta-ketoacyl-[acyl-carrier-protein] synthase III C-terminal domain-containing protein</fullName>
    </recommendedName>
</protein>
<evidence type="ECO:0000313" key="3">
    <source>
        <dbReference type="EMBL" id="GAG87942.1"/>
    </source>
</evidence>